<comment type="caution">
    <text evidence="12">The sequence shown here is derived from an EMBL/GenBank/DDBJ whole genome shotgun (WGS) entry which is preliminary data.</text>
</comment>
<feature type="compositionally biased region" description="Polar residues" evidence="10">
    <location>
        <begin position="1"/>
        <end position="10"/>
    </location>
</feature>
<dbReference type="InterPro" id="IPR050588">
    <property type="entry name" value="WNK_Ser-Thr_kinase"/>
</dbReference>
<evidence type="ECO:0000259" key="11">
    <source>
        <dbReference type="PROSITE" id="PS50011"/>
    </source>
</evidence>
<feature type="region of interest" description="Disordered" evidence="10">
    <location>
        <begin position="405"/>
        <end position="444"/>
    </location>
</feature>
<feature type="domain" description="Protein kinase" evidence="11">
    <location>
        <begin position="27"/>
        <end position="291"/>
    </location>
</feature>
<proteinExistence type="predicted"/>
<comment type="catalytic activity">
    <reaction evidence="7">
        <text>L-threonyl-[protein] + ATP = O-phospho-L-threonyl-[protein] + ADP + H(+)</text>
        <dbReference type="Rhea" id="RHEA:46608"/>
        <dbReference type="Rhea" id="RHEA-COMP:11060"/>
        <dbReference type="Rhea" id="RHEA-COMP:11605"/>
        <dbReference type="ChEBI" id="CHEBI:15378"/>
        <dbReference type="ChEBI" id="CHEBI:30013"/>
        <dbReference type="ChEBI" id="CHEBI:30616"/>
        <dbReference type="ChEBI" id="CHEBI:61977"/>
        <dbReference type="ChEBI" id="CHEBI:456216"/>
        <dbReference type="EC" id="2.7.11.1"/>
    </reaction>
</comment>
<evidence type="ECO:0000256" key="7">
    <source>
        <dbReference type="ARBA" id="ARBA00047899"/>
    </source>
</evidence>
<evidence type="ECO:0000256" key="8">
    <source>
        <dbReference type="ARBA" id="ARBA00048679"/>
    </source>
</evidence>
<dbReference type="FunFam" id="1.10.510.10:FF:000046">
    <property type="entry name" value="probable serine/threonine-protein kinase WNK9"/>
    <property type="match status" value="1"/>
</dbReference>
<reference evidence="12" key="1">
    <citation type="submission" date="2022-04" db="EMBL/GenBank/DDBJ databases">
        <title>Carnegiea gigantea Genome sequencing and assembly v2.</title>
        <authorList>
            <person name="Copetti D."/>
            <person name="Sanderson M.J."/>
            <person name="Burquez A."/>
            <person name="Wojciechowski M.F."/>
        </authorList>
    </citation>
    <scope>NUCLEOTIDE SEQUENCE</scope>
    <source>
        <strain evidence="12">SGP5-SGP5p</strain>
        <tissue evidence="12">Aerial part</tissue>
    </source>
</reference>
<evidence type="ECO:0000256" key="2">
    <source>
        <dbReference type="ARBA" id="ARBA00022527"/>
    </source>
</evidence>
<dbReference type="SMART" id="SM00220">
    <property type="entry name" value="S_TKc"/>
    <property type="match status" value="1"/>
</dbReference>
<dbReference type="CDD" id="cd13983">
    <property type="entry name" value="STKc_WNK"/>
    <property type="match status" value="1"/>
</dbReference>
<evidence type="ECO:0000256" key="3">
    <source>
        <dbReference type="ARBA" id="ARBA00022679"/>
    </source>
</evidence>
<feature type="region of interest" description="Disordered" evidence="10">
    <location>
        <begin position="310"/>
        <end position="331"/>
    </location>
</feature>
<protein>
    <recommendedName>
        <fullName evidence="1">non-specific serine/threonine protein kinase</fullName>
        <ecNumber evidence="1">2.7.11.1</ecNumber>
    </recommendedName>
</protein>
<dbReference type="PANTHER" id="PTHR13902">
    <property type="entry name" value="SERINE/THREONINE-PROTEIN KINASE WNK WITH NO LYSINE -RELATED"/>
    <property type="match status" value="1"/>
</dbReference>
<keyword evidence="13" id="KW-1185">Reference proteome</keyword>
<evidence type="ECO:0000256" key="5">
    <source>
        <dbReference type="ARBA" id="ARBA00022777"/>
    </source>
</evidence>
<evidence type="ECO:0000313" key="13">
    <source>
        <dbReference type="Proteomes" id="UP001153076"/>
    </source>
</evidence>
<feature type="region of interest" description="Disordered" evidence="10">
    <location>
        <begin position="1"/>
        <end position="20"/>
    </location>
</feature>
<keyword evidence="9" id="KW-0175">Coiled coil</keyword>
<evidence type="ECO:0000256" key="10">
    <source>
        <dbReference type="SAM" id="MobiDB-lite"/>
    </source>
</evidence>
<feature type="compositionally biased region" description="Low complexity" evidence="10">
    <location>
        <begin position="413"/>
        <end position="422"/>
    </location>
</feature>
<evidence type="ECO:0000256" key="4">
    <source>
        <dbReference type="ARBA" id="ARBA00022741"/>
    </source>
</evidence>
<dbReference type="GO" id="GO:0005524">
    <property type="term" value="F:ATP binding"/>
    <property type="evidence" value="ECO:0007669"/>
    <property type="project" value="UniProtKB-KW"/>
</dbReference>
<keyword evidence="6" id="KW-0067">ATP-binding</keyword>
<dbReference type="InterPro" id="IPR000719">
    <property type="entry name" value="Prot_kinase_dom"/>
</dbReference>
<dbReference type="OrthoDB" id="4062651at2759"/>
<dbReference type="Gene3D" id="3.10.20.90">
    <property type="entry name" value="Phosphatidylinositol 3-kinase Catalytic Subunit, Chain A, domain 1"/>
    <property type="match status" value="1"/>
</dbReference>
<dbReference type="Pfam" id="PF00069">
    <property type="entry name" value="Pkinase"/>
    <property type="match status" value="1"/>
</dbReference>
<dbReference type="SUPFAM" id="SSF56112">
    <property type="entry name" value="Protein kinase-like (PK-like)"/>
    <property type="match status" value="1"/>
</dbReference>
<feature type="compositionally biased region" description="Basic and acidic residues" evidence="10">
    <location>
        <begin position="423"/>
        <end position="439"/>
    </location>
</feature>
<dbReference type="FunFam" id="3.30.200.20:FF:000075">
    <property type="entry name" value="Probable serine/threonine-protein kinase WNK1"/>
    <property type="match status" value="1"/>
</dbReference>
<dbReference type="PROSITE" id="PS00108">
    <property type="entry name" value="PROTEIN_KINASE_ST"/>
    <property type="match status" value="1"/>
</dbReference>
<feature type="compositionally biased region" description="Polar residues" evidence="10">
    <location>
        <begin position="494"/>
        <end position="505"/>
    </location>
</feature>
<keyword evidence="3" id="KW-0808">Transferase</keyword>
<evidence type="ECO:0000256" key="9">
    <source>
        <dbReference type="SAM" id="Coils"/>
    </source>
</evidence>
<sequence length="793" mass="88542">MPLALGTSSEENPDDSEAEFVEVDPTGRYGRKKGKGFCLSLIQELIRYRAFDQLEGIEVAWNQIKVAELLRNSEDLERLYSEVHLLKTLKHKNIIKFYNSWVDTKHEHINFITEIFTSGNLRQYRKKHTHVDLRALKKWSRQILEGLLYLHSHDPPVIHRDLKCDNIFVNGNHGEVKIGDLGLAAILHHANAAHSVIGTPEFMAPELYEEEYNELVDIYAFGMCLLELVTLEYPYSECSNAAQIYKKVSLGIKPASLSKLKDPDVKAFIEKCTATVPERLSAIQLLRDPFLSDTDHEAIGSSLHVNVHSSEHQSHKKLEDSHPGPSRDFTVEGERKDINTIFVKLRIPDSTGHVRNIHFPFDIEADTSIAVASEMVQELDLADQDVHTIADMIDSEIRTLIPDWSPRESYGGDSVSDSLVSDSKYEASPHNFSENRDDISPMTNASSVLFPDRLASGRKFWSDSPRSGCGPSPLKPTPMGPSEGYSRNPKDHTFQSSDLRGTLGNNHLVETVEEADDEHEAMTTGDNLTQDDDKTSNAAILDKQSKGNADRREGSGNETKDTCPELIQNIESDKKNLDSKVGESGEHRLLGNKSDDLRTITEKLELLLSEQQKEVDELKRKHEFAVSEFLRELSPEMRLEALKLCSRKIPDYKIYCEMNPCSGQGIQPGSDASPPQGLNKTTMAGTQCGSHLERFKSQLSNVTVNGVCPYPGASVDRIFAHTSTMIGVAISPRFFDVGTPVGNREVGADCPRCEDKLSDSKKESESDMNSSKEEPESDRGIAFVLKHDGSKNP</sequence>
<name>A0A9Q1KUC5_9CARY</name>
<evidence type="ECO:0000256" key="1">
    <source>
        <dbReference type="ARBA" id="ARBA00012513"/>
    </source>
</evidence>
<keyword evidence="5" id="KW-0418">Kinase</keyword>
<dbReference type="EC" id="2.7.11.1" evidence="1"/>
<feature type="coiled-coil region" evidence="9">
    <location>
        <begin position="601"/>
        <end position="628"/>
    </location>
</feature>
<dbReference type="GO" id="GO:0004674">
    <property type="term" value="F:protein serine/threonine kinase activity"/>
    <property type="evidence" value="ECO:0007669"/>
    <property type="project" value="UniProtKB-KW"/>
</dbReference>
<feature type="compositionally biased region" description="Acidic residues" evidence="10">
    <location>
        <begin position="11"/>
        <end position="20"/>
    </location>
</feature>
<keyword evidence="2" id="KW-0723">Serine/threonine-protein kinase</keyword>
<organism evidence="12 13">
    <name type="scientific">Carnegiea gigantea</name>
    <dbReference type="NCBI Taxonomy" id="171969"/>
    <lineage>
        <taxon>Eukaryota</taxon>
        <taxon>Viridiplantae</taxon>
        <taxon>Streptophyta</taxon>
        <taxon>Embryophyta</taxon>
        <taxon>Tracheophyta</taxon>
        <taxon>Spermatophyta</taxon>
        <taxon>Magnoliopsida</taxon>
        <taxon>eudicotyledons</taxon>
        <taxon>Gunneridae</taxon>
        <taxon>Pentapetalae</taxon>
        <taxon>Caryophyllales</taxon>
        <taxon>Cactineae</taxon>
        <taxon>Cactaceae</taxon>
        <taxon>Cactoideae</taxon>
        <taxon>Echinocereeae</taxon>
        <taxon>Carnegiea</taxon>
    </lineage>
</organism>
<dbReference type="EMBL" id="JAKOGI010000025">
    <property type="protein sequence ID" value="KAJ8449058.1"/>
    <property type="molecule type" value="Genomic_DNA"/>
</dbReference>
<evidence type="ECO:0000313" key="12">
    <source>
        <dbReference type="EMBL" id="KAJ8449058.1"/>
    </source>
</evidence>
<dbReference type="InterPro" id="IPR011009">
    <property type="entry name" value="Kinase-like_dom_sf"/>
</dbReference>
<dbReference type="Proteomes" id="UP001153076">
    <property type="component" value="Unassembled WGS sequence"/>
</dbReference>
<feature type="region of interest" description="Disordered" evidence="10">
    <location>
        <begin position="461"/>
        <end position="564"/>
    </location>
</feature>
<feature type="compositionally biased region" description="Basic and acidic residues" evidence="10">
    <location>
        <begin position="751"/>
        <end position="793"/>
    </location>
</feature>
<comment type="catalytic activity">
    <reaction evidence="8">
        <text>L-seryl-[protein] + ATP = O-phospho-L-seryl-[protein] + ADP + H(+)</text>
        <dbReference type="Rhea" id="RHEA:17989"/>
        <dbReference type="Rhea" id="RHEA-COMP:9863"/>
        <dbReference type="Rhea" id="RHEA-COMP:11604"/>
        <dbReference type="ChEBI" id="CHEBI:15378"/>
        <dbReference type="ChEBI" id="CHEBI:29999"/>
        <dbReference type="ChEBI" id="CHEBI:30616"/>
        <dbReference type="ChEBI" id="CHEBI:83421"/>
        <dbReference type="ChEBI" id="CHEBI:456216"/>
        <dbReference type="EC" id="2.7.11.1"/>
    </reaction>
</comment>
<dbReference type="PROSITE" id="PS50011">
    <property type="entry name" value="PROTEIN_KINASE_DOM"/>
    <property type="match status" value="1"/>
</dbReference>
<evidence type="ECO:0000256" key="6">
    <source>
        <dbReference type="ARBA" id="ARBA00022840"/>
    </source>
</evidence>
<dbReference type="InterPro" id="IPR008271">
    <property type="entry name" value="Ser/Thr_kinase_AS"/>
</dbReference>
<dbReference type="AlphaFoldDB" id="A0A9Q1KUC5"/>
<feature type="region of interest" description="Disordered" evidence="10">
    <location>
        <begin position="748"/>
        <end position="793"/>
    </location>
</feature>
<accession>A0A9Q1KUC5</accession>
<keyword evidence="4" id="KW-0547">Nucleotide-binding</keyword>
<gene>
    <name evidence="12" type="ORF">Cgig2_004113</name>
</gene>
<feature type="compositionally biased region" description="Basic and acidic residues" evidence="10">
    <location>
        <begin position="543"/>
        <end position="563"/>
    </location>
</feature>
<dbReference type="Gene3D" id="1.10.510.10">
    <property type="entry name" value="Transferase(Phosphotransferase) domain 1"/>
    <property type="match status" value="1"/>
</dbReference>
<dbReference type="Gene3D" id="3.30.200.20">
    <property type="entry name" value="Phosphorylase Kinase, domain 1"/>
    <property type="match status" value="1"/>
</dbReference>
<feature type="compositionally biased region" description="Basic and acidic residues" evidence="10">
    <location>
        <begin position="310"/>
        <end position="322"/>
    </location>
</feature>